<sequence length="256" mass="28436">MQKRALLFLAALVMLLNACKKGDLPTELYYGKIAIFQLPFSDAPELDVFYDGKKLGKIVSDQDFVFTLPAATNSAKLSVFKANTTVLVADTLVKIEKNNTKSFRVISTESLGLHGFISGAKVAPDSSKVQFMLNLKKTFNDYPVVDLHIYTGKGRPLTLTDVTILKNVKNGVLDAQTLMLPCFTEDGSNISYYFKIKDLKTGEFVVLPTNKIRNGAYPFLNTGTEQFRGHYSIVSITDREGETLDENYISAELTTF</sequence>
<evidence type="ECO:0000256" key="1">
    <source>
        <dbReference type="SAM" id="SignalP"/>
    </source>
</evidence>
<protein>
    <submittedName>
        <fullName evidence="2">DUF4397 domain-containing protein</fullName>
    </submittedName>
</protein>
<proteinExistence type="predicted"/>
<evidence type="ECO:0000313" key="3">
    <source>
        <dbReference type="Proteomes" id="UP001207742"/>
    </source>
</evidence>
<keyword evidence="3" id="KW-1185">Reference proteome</keyword>
<name>A0ABT3IU32_9BACT</name>
<dbReference type="Proteomes" id="UP001207742">
    <property type="component" value="Unassembled WGS sequence"/>
</dbReference>
<feature type="chain" id="PRO_5047372375" evidence="1">
    <location>
        <begin position="21"/>
        <end position="256"/>
    </location>
</feature>
<keyword evidence="1" id="KW-0732">Signal</keyword>
<comment type="caution">
    <text evidence="2">The sequence shown here is derived from an EMBL/GenBank/DDBJ whole genome shotgun (WGS) entry which is preliminary data.</text>
</comment>
<evidence type="ECO:0000313" key="2">
    <source>
        <dbReference type="EMBL" id="MCW3487492.1"/>
    </source>
</evidence>
<dbReference type="EMBL" id="JAPDNS010000002">
    <property type="protein sequence ID" value="MCW3487492.1"/>
    <property type="molecule type" value="Genomic_DNA"/>
</dbReference>
<feature type="signal peptide" evidence="1">
    <location>
        <begin position="1"/>
        <end position="20"/>
    </location>
</feature>
<organism evidence="2 3">
    <name type="scientific">Chitinophaga nivalis</name>
    <dbReference type="NCBI Taxonomy" id="2991709"/>
    <lineage>
        <taxon>Bacteria</taxon>
        <taxon>Pseudomonadati</taxon>
        <taxon>Bacteroidota</taxon>
        <taxon>Chitinophagia</taxon>
        <taxon>Chitinophagales</taxon>
        <taxon>Chitinophagaceae</taxon>
        <taxon>Chitinophaga</taxon>
    </lineage>
</organism>
<gene>
    <name evidence="2" type="ORF">OL497_26585</name>
</gene>
<accession>A0ABT3IU32</accession>
<dbReference type="RefSeq" id="WP_264734298.1">
    <property type="nucleotide sequence ID" value="NZ_JAPDNR010000001.1"/>
</dbReference>
<reference evidence="2 3" key="1">
    <citation type="submission" date="2022-10" db="EMBL/GenBank/DDBJ databases">
        <title>Chitinophaga nivalis PC15 sp. nov., isolated from Pyeongchang county, South Korea.</title>
        <authorList>
            <person name="Trinh H.N."/>
        </authorList>
    </citation>
    <scope>NUCLEOTIDE SEQUENCE [LARGE SCALE GENOMIC DNA]</scope>
    <source>
        <strain evidence="2 3">PC14</strain>
    </source>
</reference>